<accession>X1JJ94</accession>
<feature type="non-terminal residue" evidence="2">
    <location>
        <position position="31"/>
    </location>
</feature>
<proteinExistence type="predicted"/>
<protein>
    <submittedName>
        <fullName evidence="2">Uncharacterized protein</fullName>
    </submittedName>
</protein>
<organism evidence="2">
    <name type="scientific">marine sediment metagenome</name>
    <dbReference type="NCBI Taxonomy" id="412755"/>
    <lineage>
        <taxon>unclassified sequences</taxon>
        <taxon>metagenomes</taxon>
        <taxon>ecological metagenomes</taxon>
    </lineage>
</organism>
<evidence type="ECO:0000313" key="2">
    <source>
        <dbReference type="EMBL" id="GAH78359.1"/>
    </source>
</evidence>
<sequence>MGGVEDKMKKPTVQERMEQFTSEYQFAQSRR</sequence>
<name>X1JJ94_9ZZZZ</name>
<comment type="caution">
    <text evidence="2">The sequence shown here is derived from an EMBL/GenBank/DDBJ whole genome shotgun (WGS) entry which is preliminary data.</text>
</comment>
<gene>
    <name evidence="2" type="ORF">S03H2_62604</name>
</gene>
<feature type="region of interest" description="Disordered" evidence="1">
    <location>
        <begin position="1"/>
        <end position="31"/>
    </location>
</feature>
<dbReference type="EMBL" id="BARU01040500">
    <property type="protein sequence ID" value="GAH78359.1"/>
    <property type="molecule type" value="Genomic_DNA"/>
</dbReference>
<evidence type="ECO:0000256" key="1">
    <source>
        <dbReference type="SAM" id="MobiDB-lite"/>
    </source>
</evidence>
<feature type="compositionally biased region" description="Basic and acidic residues" evidence="1">
    <location>
        <begin position="1"/>
        <end position="18"/>
    </location>
</feature>
<reference evidence="2" key="1">
    <citation type="journal article" date="2014" name="Front. Microbiol.">
        <title>High frequency of phylogenetically diverse reductive dehalogenase-homologous genes in deep subseafloor sedimentary metagenomes.</title>
        <authorList>
            <person name="Kawai M."/>
            <person name="Futagami T."/>
            <person name="Toyoda A."/>
            <person name="Takaki Y."/>
            <person name="Nishi S."/>
            <person name="Hori S."/>
            <person name="Arai W."/>
            <person name="Tsubouchi T."/>
            <person name="Morono Y."/>
            <person name="Uchiyama I."/>
            <person name="Ito T."/>
            <person name="Fujiyama A."/>
            <person name="Inagaki F."/>
            <person name="Takami H."/>
        </authorList>
    </citation>
    <scope>NUCLEOTIDE SEQUENCE</scope>
    <source>
        <strain evidence="2">Expedition CK06-06</strain>
    </source>
</reference>
<dbReference type="AlphaFoldDB" id="X1JJ94"/>
<feature type="compositionally biased region" description="Polar residues" evidence="1">
    <location>
        <begin position="19"/>
        <end position="31"/>
    </location>
</feature>